<evidence type="ECO:0000256" key="2">
    <source>
        <dbReference type="SAM" id="Phobius"/>
    </source>
</evidence>
<accession>A0A1X2GMZ0</accession>
<feature type="region of interest" description="Disordered" evidence="1">
    <location>
        <begin position="133"/>
        <end position="166"/>
    </location>
</feature>
<organism evidence="3 4">
    <name type="scientific">Hesseltinella vesiculosa</name>
    <dbReference type="NCBI Taxonomy" id="101127"/>
    <lineage>
        <taxon>Eukaryota</taxon>
        <taxon>Fungi</taxon>
        <taxon>Fungi incertae sedis</taxon>
        <taxon>Mucoromycota</taxon>
        <taxon>Mucoromycotina</taxon>
        <taxon>Mucoromycetes</taxon>
        <taxon>Mucorales</taxon>
        <taxon>Cunninghamellaceae</taxon>
        <taxon>Hesseltinella</taxon>
    </lineage>
</organism>
<keyword evidence="2" id="KW-0472">Membrane</keyword>
<protein>
    <submittedName>
        <fullName evidence="3">Uncharacterized protein</fullName>
    </submittedName>
</protein>
<dbReference type="InterPro" id="IPR036887">
    <property type="entry name" value="HTH_APSES_sf"/>
</dbReference>
<dbReference type="Gene3D" id="3.10.260.10">
    <property type="entry name" value="Transcription regulator HTH, APSES-type DNA-binding domain"/>
    <property type="match status" value="1"/>
</dbReference>
<dbReference type="STRING" id="101127.A0A1X2GMZ0"/>
<dbReference type="GO" id="GO:0003677">
    <property type="term" value="F:DNA binding"/>
    <property type="evidence" value="ECO:0007669"/>
    <property type="project" value="InterPro"/>
</dbReference>
<keyword evidence="4" id="KW-1185">Reference proteome</keyword>
<dbReference type="AlphaFoldDB" id="A0A1X2GMZ0"/>
<dbReference type="EMBL" id="MCGT01000008">
    <property type="protein sequence ID" value="ORX57508.1"/>
    <property type="molecule type" value="Genomic_DNA"/>
</dbReference>
<proteinExistence type="predicted"/>
<evidence type="ECO:0000256" key="1">
    <source>
        <dbReference type="SAM" id="MobiDB-lite"/>
    </source>
</evidence>
<dbReference type="OrthoDB" id="2504162at2759"/>
<evidence type="ECO:0000313" key="3">
    <source>
        <dbReference type="EMBL" id="ORX57508.1"/>
    </source>
</evidence>
<gene>
    <name evidence="3" type="ORF">DM01DRAFT_1334120</name>
</gene>
<feature type="transmembrane region" description="Helical" evidence="2">
    <location>
        <begin position="454"/>
        <end position="470"/>
    </location>
</feature>
<sequence>MLFEECQAQEHWVSAGQLWKACGLSLIEGMVLFQLQHQDYHVDFLRPQTFPFQDVWVPVSKARHMATTLGVIDQLDWFLDNAILASIFSLDIIDTQEMVHNWCLPAIPLSGYSTRALLDFPIFPADLERLEPTRPRSSSRLSTTSSHHSFGSLTSHSKKKKNSWRTQLSQSYQPGMVMKDRLETGLVRWQVWAYDQFLASQVDVLADHPSQSPTSTSPPSPLDPTFPVAAMWDVLQGMACDLQTLQRKYSTAIGKPTATSSASLPPLPPTASQPGLRSARVFSDSMMIGNMPLKPSFLRQSHGLQHLYLSMMLEKMQDTMTRLDMLVPASSAHATRQTIPAFPSAMSISTTSSMPPRPVPSSAINTTPIPLDTHTLISESASPDHPFSHQKAATEAHILLHDRMDTLDQELFRVRRKAKKRTEDVDEKLLDLHQQLMNMDTWKRSFERRLRKERSWLLFINLLLLLYLVFRH</sequence>
<dbReference type="SUPFAM" id="SSF54616">
    <property type="entry name" value="DNA-binding domain of Mlu1-box binding protein MBP1"/>
    <property type="match status" value="1"/>
</dbReference>
<dbReference type="Proteomes" id="UP000242146">
    <property type="component" value="Unassembled WGS sequence"/>
</dbReference>
<reference evidence="3 4" key="1">
    <citation type="submission" date="2016-07" db="EMBL/GenBank/DDBJ databases">
        <title>Pervasive Adenine N6-methylation of Active Genes in Fungi.</title>
        <authorList>
            <consortium name="DOE Joint Genome Institute"/>
            <person name="Mondo S.J."/>
            <person name="Dannebaum R.O."/>
            <person name="Kuo R.C."/>
            <person name="Labutti K."/>
            <person name="Haridas S."/>
            <person name="Kuo A."/>
            <person name="Salamov A."/>
            <person name="Ahrendt S.R."/>
            <person name="Lipzen A."/>
            <person name="Sullivan W."/>
            <person name="Andreopoulos W.B."/>
            <person name="Clum A."/>
            <person name="Lindquist E."/>
            <person name="Daum C."/>
            <person name="Ramamoorthy G.K."/>
            <person name="Gryganskyi A."/>
            <person name="Culley D."/>
            <person name="Magnuson J.K."/>
            <person name="James T.Y."/>
            <person name="O'Malley M.A."/>
            <person name="Stajich J.E."/>
            <person name="Spatafora J.W."/>
            <person name="Visel A."/>
            <person name="Grigoriev I.V."/>
        </authorList>
    </citation>
    <scope>NUCLEOTIDE SEQUENCE [LARGE SCALE GENOMIC DNA]</scope>
    <source>
        <strain evidence="3 4">NRRL 3301</strain>
    </source>
</reference>
<feature type="compositionally biased region" description="Low complexity" evidence="1">
    <location>
        <begin position="135"/>
        <end position="149"/>
    </location>
</feature>
<comment type="caution">
    <text evidence="3">The sequence shown here is derived from an EMBL/GenBank/DDBJ whole genome shotgun (WGS) entry which is preliminary data.</text>
</comment>
<keyword evidence="2" id="KW-0812">Transmembrane</keyword>
<keyword evidence="2" id="KW-1133">Transmembrane helix</keyword>
<name>A0A1X2GMZ0_9FUNG</name>
<evidence type="ECO:0000313" key="4">
    <source>
        <dbReference type="Proteomes" id="UP000242146"/>
    </source>
</evidence>
<feature type="region of interest" description="Disordered" evidence="1">
    <location>
        <begin position="256"/>
        <end position="276"/>
    </location>
</feature>